<dbReference type="EC" id="2.7.11.1" evidence="2"/>
<dbReference type="Pfam" id="PF00069">
    <property type="entry name" value="Pkinase"/>
    <property type="match status" value="1"/>
</dbReference>
<dbReference type="InterPro" id="IPR017441">
    <property type="entry name" value="Protein_kinase_ATP_BS"/>
</dbReference>
<evidence type="ECO:0000313" key="14">
    <source>
        <dbReference type="EMBL" id="KAH8994585.1"/>
    </source>
</evidence>
<dbReference type="AlphaFoldDB" id="A0AAD4LKV9"/>
<dbReference type="InterPro" id="IPR011009">
    <property type="entry name" value="Kinase-like_dom_sf"/>
</dbReference>
<evidence type="ECO:0000256" key="7">
    <source>
        <dbReference type="ARBA" id="ARBA00022840"/>
    </source>
</evidence>
<evidence type="ECO:0000256" key="11">
    <source>
        <dbReference type="RuleBase" id="RU000304"/>
    </source>
</evidence>
<dbReference type="PROSITE" id="PS50011">
    <property type="entry name" value="PROTEIN_KINASE_DOM"/>
    <property type="match status" value="1"/>
</dbReference>
<dbReference type="PANTHER" id="PTHR43671:SF98">
    <property type="entry name" value="SERINE_THREONINE-PROTEIN KINASE NEK11"/>
    <property type="match status" value="1"/>
</dbReference>
<evidence type="ECO:0000256" key="8">
    <source>
        <dbReference type="ARBA" id="ARBA00047899"/>
    </source>
</evidence>
<feature type="binding site" evidence="10">
    <location>
        <position position="50"/>
    </location>
    <ligand>
        <name>ATP</name>
        <dbReference type="ChEBI" id="CHEBI:30616"/>
    </ligand>
</feature>
<accession>A0AAD4LKV9</accession>
<evidence type="ECO:0000256" key="3">
    <source>
        <dbReference type="ARBA" id="ARBA00022527"/>
    </source>
</evidence>
<protein>
    <recommendedName>
        <fullName evidence="2">non-specific serine/threonine protein kinase</fullName>
        <ecNumber evidence="2">2.7.11.1</ecNumber>
    </recommendedName>
</protein>
<reference evidence="14" key="1">
    <citation type="submission" date="2022-01" db="EMBL/GenBank/DDBJ databases">
        <title>Comparative genomics reveals a dynamic genome evolution in the ectomycorrhizal milk-cap (Lactarius) mushrooms.</title>
        <authorList>
            <consortium name="DOE Joint Genome Institute"/>
            <person name="Lebreton A."/>
            <person name="Tang N."/>
            <person name="Kuo A."/>
            <person name="LaButti K."/>
            <person name="Drula E."/>
            <person name="Barry K."/>
            <person name="Clum A."/>
            <person name="Lipzen A."/>
            <person name="Mousain D."/>
            <person name="Ng V."/>
            <person name="Wang R."/>
            <person name="Wang X."/>
            <person name="Dai Y."/>
            <person name="Henrissat B."/>
            <person name="Grigoriev I.V."/>
            <person name="Guerin-Laguette A."/>
            <person name="Yu F."/>
            <person name="Martin F.M."/>
        </authorList>
    </citation>
    <scope>NUCLEOTIDE SEQUENCE</scope>
    <source>
        <strain evidence="14">QP</strain>
    </source>
</reference>
<keyword evidence="5 10" id="KW-0547">Nucleotide-binding</keyword>
<gene>
    <name evidence="14" type="ORF">EDB92DRAFT_1815091</name>
</gene>
<comment type="catalytic activity">
    <reaction evidence="9">
        <text>L-seryl-[protein] + ATP = O-phospho-L-seryl-[protein] + ADP + H(+)</text>
        <dbReference type="Rhea" id="RHEA:17989"/>
        <dbReference type="Rhea" id="RHEA-COMP:9863"/>
        <dbReference type="Rhea" id="RHEA-COMP:11604"/>
        <dbReference type="ChEBI" id="CHEBI:15378"/>
        <dbReference type="ChEBI" id="CHEBI:29999"/>
        <dbReference type="ChEBI" id="CHEBI:30616"/>
        <dbReference type="ChEBI" id="CHEBI:83421"/>
        <dbReference type="ChEBI" id="CHEBI:456216"/>
        <dbReference type="EC" id="2.7.11.1"/>
    </reaction>
</comment>
<evidence type="ECO:0000256" key="5">
    <source>
        <dbReference type="ARBA" id="ARBA00022741"/>
    </source>
</evidence>
<name>A0AAD4LKV9_9AGAM</name>
<dbReference type="EMBL" id="JAKELL010000014">
    <property type="protein sequence ID" value="KAH8994585.1"/>
    <property type="molecule type" value="Genomic_DNA"/>
</dbReference>
<dbReference type="PANTHER" id="PTHR43671">
    <property type="entry name" value="SERINE/THREONINE-PROTEIN KINASE NEK"/>
    <property type="match status" value="1"/>
</dbReference>
<dbReference type="GO" id="GO:0004674">
    <property type="term" value="F:protein serine/threonine kinase activity"/>
    <property type="evidence" value="ECO:0007669"/>
    <property type="project" value="UniProtKB-KW"/>
</dbReference>
<dbReference type="Proteomes" id="UP001201163">
    <property type="component" value="Unassembled WGS sequence"/>
</dbReference>
<feature type="domain" description="Protein kinase" evidence="13">
    <location>
        <begin position="21"/>
        <end position="279"/>
    </location>
</feature>
<feature type="region of interest" description="Disordered" evidence="12">
    <location>
        <begin position="303"/>
        <end position="324"/>
    </location>
</feature>
<comment type="catalytic activity">
    <reaction evidence="8">
        <text>L-threonyl-[protein] + ATP = O-phospho-L-threonyl-[protein] + ADP + H(+)</text>
        <dbReference type="Rhea" id="RHEA:46608"/>
        <dbReference type="Rhea" id="RHEA-COMP:11060"/>
        <dbReference type="Rhea" id="RHEA-COMP:11605"/>
        <dbReference type="ChEBI" id="CHEBI:15378"/>
        <dbReference type="ChEBI" id="CHEBI:30013"/>
        <dbReference type="ChEBI" id="CHEBI:30616"/>
        <dbReference type="ChEBI" id="CHEBI:61977"/>
        <dbReference type="ChEBI" id="CHEBI:456216"/>
        <dbReference type="EC" id="2.7.11.1"/>
    </reaction>
</comment>
<dbReference type="InterPro" id="IPR000719">
    <property type="entry name" value="Prot_kinase_dom"/>
</dbReference>
<dbReference type="GO" id="GO:0005524">
    <property type="term" value="F:ATP binding"/>
    <property type="evidence" value="ECO:0007669"/>
    <property type="project" value="UniProtKB-UniRule"/>
</dbReference>
<dbReference type="SMART" id="SM00220">
    <property type="entry name" value="S_TKc"/>
    <property type="match status" value="1"/>
</dbReference>
<sequence length="393" mass="43353">MSSYPASASQFLGQTIDNGALRIEAILGAGAFGVVYRAIDIQTGTQYAVKRVEKEGNEYYQARERQLHSRVSSHPNVLTFHREIHEGRYTFYVYDLCAGDLHSVMKKVVFFREDELIKRVFIQIIDALEYCHKRGVYHRDLKPENILVSALGGDMDVFVADFGLATTSKMTASACGTPCFMSPESLVAHHHSYSSAQGDVWALGCILAEMIGNVRPWSLATPEDSDYSHYLMDRTVLFEKLPVSHTAYLLLRKIFSTKPELRPSLAAIRMEVLAMDTFFLTDSEAGHIGWGDRMEKQKLRKLRARGVVAPPSRRSSDTSSSGSYHFETCSLGSSSGSRNLCGSSSSAFDSSSGDSIELPATPPAPVAEVVRTMDKASGLVLVPRVVAADWQTC</sequence>
<evidence type="ECO:0000256" key="4">
    <source>
        <dbReference type="ARBA" id="ARBA00022679"/>
    </source>
</evidence>
<evidence type="ECO:0000256" key="6">
    <source>
        <dbReference type="ARBA" id="ARBA00022777"/>
    </source>
</evidence>
<comment type="caution">
    <text evidence="14">The sequence shown here is derived from an EMBL/GenBank/DDBJ whole genome shotgun (WGS) entry which is preliminary data.</text>
</comment>
<keyword evidence="7 10" id="KW-0067">ATP-binding</keyword>
<evidence type="ECO:0000256" key="9">
    <source>
        <dbReference type="ARBA" id="ARBA00048679"/>
    </source>
</evidence>
<keyword evidence="3 11" id="KW-0723">Serine/threonine-protein kinase</keyword>
<evidence type="ECO:0000259" key="13">
    <source>
        <dbReference type="PROSITE" id="PS50011"/>
    </source>
</evidence>
<dbReference type="InterPro" id="IPR008271">
    <property type="entry name" value="Ser/Thr_kinase_AS"/>
</dbReference>
<dbReference type="SUPFAM" id="SSF56112">
    <property type="entry name" value="Protein kinase-like (PK-like)"/>
    <property type="match status" value="1"/>
</dbReference>
<evidence type="ECO:0000313" key="15">
    <source>
        <dbReference type="Proteomes" id="UP001201163"/>
    </source>
</evidence>
<dbReference type="PROSITE" id="PS00108">
    <property type="entry name" value="PROTEIN_KINASE_ST"/>
    <property type="match status" value="1"/>
</dbReference>
<evidence type="ECO:0000256" key="1">
    <source>
        <dbReference type="ARBA" id="ARBA00010886"/>
    </source>
</evidence>
<dbReference type="Gene3D" id="1.10.510.10">
    <property type="entry name" value="Transferase(Phosphotransferase) domain 1"/>
    <property type="match status" value="1"/>
</dbReference>
<evidence type="ECO:0000256" key="12">
    <source>
        <dbReference type="SAM" id="MobiDB-lite"/>
    </source>
</evidence>
<keyword evidence="4" id="KW-0808">Transferase</keyword>
<evidence type="ECO:0000256" key="2">
    <source>
        <dbReference type="ARBA" id="ARBA00012513"/>
    </source>
</evidence>
<evidence type="ECO:0000256" key="10">
    <source>
        <dbReference type="PROSITE-ProRule" id="PRU10141"/>
    </source>
</evidence>
<proteinExistence type="inferred from homology"/>
<keyword evidence="15" id="KW-1185">Reference proteome</keyword>
<comment type="similarity">
    <text evidence="1">Belongs to the protein kinase superfamily. NEK Ser/Thr protein kinase family. NIMA subfamily.</text>
</comment>
<keyword evidence="6 14" id="KW-0418">Kinase</keyword>
<dbReference type="PROSITE" id="PS00107">
    <property type="entry name" value="PROTEIN_KINASE_ATP"/>
    <property type="match status" value="1"/>
</dbReference>
<organism evidence="14 15">
    <name type="scientific">Lactarius akahatsu</name>
    <dbReference type="NCBI Taxonomy" id="416441"/>
    <lineage>
        <taxon>Eukaryota</taxon>
        <taxon>Fungi</taxon>
        <taxon>Dikarya</taxon>
        <taxon>Basidiomycota</taxon>
        <taxon>Agaricomycotina</taxon>
        <taxon>Agaricomycetes</taxon>
        <taxon>Russulales</taxon>
        <taxon>Russulaceae</taxon>
        <taxon>Lactarius</taxon>
    </lineage>
</organism>
<dbReference type="InterPro" id="IPR050660">
    <property type="entry name" value="NEK_Ser/Thr_kinase"/>
</dbReference>